<dbReference type="Proteomes" id="UP000294721">
    <property type="component" value="Unassembled WGS sequence"/>
</dbReference>
<feature type="transmembrane region" description="Helical" evidence="1">
    <location>
        <begin position="198"/>
        <end position="223"/>
    </location>
</feature>
<dbReference type="Proteomes" id="UP000829756">
    <property type="component" value="Chromosome"/>
</dbReference>
<evidence type="ECO:0000313" key="2">
    <source>
        <dbReference type="EMBL" id="TCO99880.1"/>
    </source>
</evidence>
<gene>
    <name evidence="2" type="ORF">EV680_1395</name>
    <name evidence="3" type="ORF">LVJ78_12175</name>
</gene>
<dbReference type="EMBL" id="CP091507">
    <property type="protein sequence ID" value="UOO79412.1"/>
    <property type="molecule type" value="Genomic_DNA"/>
</dbReference>
<feature type="transmembrane region" description="Helical" evidence="1">
    <location>
        <begin position="117"/>
        <end position="141"/>
    </location>
</feature>
<dbReference type="RefSeq" id="WP_132954759.1">
    <property type="nucleotide sequence ID" value="NZ_CALJUB010000078.1"/>
</dbReference>
<keyword evidence="1" id="KW-0472">Membrane</keyword>
<dbReference type="AlphaFoldDB" id="A0AAE9KHZ6"/>
<reference evidence="3" key="3">
    <citation type="journal article" date="2022" name="Res Sq">
        <title>Evolution of multicellular longitudinally dividing oral cavity symbionts (Neisseriaceae).</title>
        <authorList>
            <person name="Nyongesa S."/>
            <person name="Weber P."/>
            <person name="Bernet E."/>
            <person name="Pullido F."/>
            <person name="Nieckarz M."/>
            <person name="Delaby M."/>
            <person name="Nieves C."/>
            <person name="Viehboeck T."/>
            <person name="Krause N."/>
            <person name="Rivera-Millot A."/>
            <person name="Nakamura A."/>
            <person name="Vischer N."/>
            <person name="VanNieuwenhze M."/>
            <person name="Brun Y."/>
            <person name="Cava F."/>
            <person name="Bulgheresi S."/>
            <person name="Veyrier F."/>
        </authorList>
    </citation>
    <scope>NUCLEOTIDE SEQUENCE</scope>
    <source>
        <strain evidence="3">1258/02</strain>
    </source>
</reference>
<sequence length="225" mass="24488">MPQSPFFSIWRYRRRLLLGLMAGMAAWLILQALPLPLAGVTRAIAAFDVGVAVYLGLVFALMRAADKQTLLARAHLEDEGGRTILLLTAGAAAMSLLAIALELGISQQAQGMARAAHVLLTVATIFLSWLFTHVMFALHYARMYYRDVMHGRSPCLLFPESKPQPDYWDFVYFACVIGTSGQTADVSLASSAVRRVGLLHCVLAFFYNVAVLSLLINIASGLIGG</sequence>
<evidence type="ECO:0000313" key="3">
    <source>
        <dbReference type="EMBL" id="UOO79412.1"/>
    </source>
</evidence>
<dbReference type="InterPro" id="IPR009781">
    <property type="entry name" value="DUF1345"/>
</dbReference>
<evidence type="ECO:0000313" key="4">
    <source>
        <dbReference type="Proteomes" id="UP000294721"/>
    </source>
</evidence>
<keyword evidence="4" id="KW-1185">Reference proteome</keyword>
<dbReference type="Pfam" id="PF07077">
    <property type="entry name" value="DUF1345"/>
    <property type="match status" value="1"/>
</dbReference>
<keyword evidence="1" id="KW-1133">Transmembrane helix</keyword>
<dbReference type="EMBL" id="SLXE01000039">
    <property type="protein sequence ID" value="TCO99880.1"/>
    <property type="molecule type" value="Genomic_DNA"/>
</dbReference>
<evidence type="ECO:0000313" key="5">
    <source>
        <dbReference type="Proteomes" id="UP000829756"/>
    </source>
</evidence>
<accession>A0AAE9KHZ6</accession>
<evidence type="ECO:0000256" key="1">
    <source>
        <dbReference type="SAM" id="Phobius"/>
    </source>
</evidence>
<keyword evidence="1" id="KW-0812">Transmembrane</keyword>
<protein>
    <submittedName>
        <fullName evidence="3">DUF1345 domain-containing protein</fullName>
    </submittedName>
    <submittedName>
        <fullName evidence="2">Membrane protein</fullName>
    </submittedName>
</protein>
<dbReference type="KEGG" id="usu:LVJ78_12175"/>
<reference evidence="3" key="2">
    <citation type="submission" date="2021-12" db="EMBL/GenBank/DDBJ databases">
        <authorList>
            <person name="Veyrier F.J."/>
        </authorList>
    </citation>
    <scope>NUCLEOTIDE SEQUENCE</scope>
    <source>
        <strain evidence="3">1258/02</strain>
    </source>
</reference>
<name>A0AAE9KHZ6_9NEIS</name>
<feature type="transmembrane region" description="Helical" evidence="1">
    <location>
        <begin position="42"/>
        <end position="62"/>
    </location>
</feature>
<feature type="transmembrane region" description="Helical" evidence="1">
    <location>
        <begin position="83"/>
        <end position="105"/>
    </location>
</feature>
<organism evidence="3 5">
    <name type="scientific">Uruburuella suis</name>
    <dbReference type="NCBI Taxonomy" id="252130"/>
    <lineage>
        <taxon>Bacteria</taxon>
        <taxon>Pseudomonadati</taxon>
        <taxon>Pseudomonadota</taxon>
        <taxon>Betaproteobacteria</taxon>
        <taxon>Neisseriales</taxon>
        <taxon>Neisseriaceae</taxon>
        <taxon>Uruburuella</taxon>
    </lineage>
</organism>
<proteinExistence type="predicted"/>
<reference evidence="2 4" key="1">
    <citation type="submission" date="2019-03" db="EMBL/GenBank/DDBJ databases">
        <title>Genomic Encyclopedia of Type Strains, Phase IV (KMG-IV): sequencing the most valuable type-strain genomes for metagenomic binning, comparative biology and taxonomic classification.</title>
        <authorList>
            <person name="Goeker M."/>
        </authorList>
    </citation>
    <scope>NUCLEOTIDE SEQUENCE [LARGE SCALE GENOMIC DNA]</scope>
    <source>
        <strain evidence="2 4">DSM 17474</strain>
    </source>
</reference>